<dbReference type="AlphaFoldDB" id="A0A1F5TQ16"/>
<organism evidence="1 2">
    <name type="scientific">Candidatus Falkowbacteria bacterium RIFOXYD2_FULL_34_120</name>
    <dbReference type="NCBI Taxonomy" id="1798007"/>
    <lineage>
        <taxon>Bacteria</taxon>
        <taxon>Candidatus Falkowiibacteriota</taxon>
    </lineage>
</organism>
<proteinExistence type="predicted"/>
<reference evidence="1 2" key="1">
    <citation type="journal article" date="2016" name="Nat. Commun.">
        <title>Thousands of microbial genomes shed light on interconnected biogeochemical processes in an aquifer system.</title>
        <authorList>
            <person name="Anantharaman K."/>
            <person name="Brown C.T."/>
            <person name="Hug L.A."/>
            <person name="Sharon I."/>
            <person name="Castelle C.J."/>
            <person name="Probst A.J."/>
            <person name="Thomas B.C."/>
            <person name="Singh A."/>
            <person name="Wilkins M.J."/>
            <person name="Karaoz U."/>
            <person name="Brodie E.L."/>
            <person name="Williams K.H."/>
            <person name="Hubbard S.S."/>
            <person name="Banfield J.F."/>
        </authorList>
    </citation>
    <scope>NUCLEOTIDE SEQUENCE [LARGE SCALE GENOMIC DNA]</scope>
</reference>
<evidence type="ECO:0000313" key="1">
    <source>
        <dbReference type="EMBL" id="OGF41010.1"/>
    </source>
</evidence>
<comment type="caution">
    <text evidence="1">The sequence shown here is derived from an EMBL/GenBank/DDBJ whole genome shotgun (WGS) entry which is preliminary data.</text>
</comment>
<name>A0A1F5TQ16_9BACT</name>
<protein>
    <submittedName>
        <fullName evidence="1">Uncharacterized protein</fullName>
    </submittedName>
</protein>
<gene>
    <name evidence="1" type="ORF">A2531_03580</name>
</gene>
<accession>A0A1F5TQ16</accession>
<dbReference type="Proteomes" id="UP000177579">
    <property type="component" value="Unassembled WGS sequence"/>
</dbReference>
<sequence length="187" mass="22067">MLRRPRKKDLQDMRTDPFWEFGSFGLTGCHSKNLLHPKNKEALENTLLVFMQGGQEAIKLMFITWPIRIVKHKNVCEATWSTTRFPFCFDEAPIIINNAGYTDFPEIKKFVSLVDRSTWMGKVSSAFRTRVKPLPLKIVEELSEVYYYRSSGRRTTINYLETLPYLPNKININRKEIYEILRRRANQ</sequence>
<evidence type="ECO:0000313" key="2">
    <source>
        <dbReference type="Proteomes" id="UP000177579"/>
    </source>
</evidence>
<dbReference type="EMBL" id="MFGO01000015">
    <property type="protein sequence ID" value="OGF41010.1"/>
    <property type="molecule type" value="Genomic_DNA"/>
</dbReference>